<evidence type="ECO:0000256" key="4">
    <source>
        <dbReference type="ARBA" id="ARBA00022729"/>
    </source>
</evidence>
<dbReference type="GO" id="GO:0030198">
    <property type="term" value="P:extracellular matrix organization"/>
    <property type="evidence" value="ECO:0007669"/>
    <property type="project" value="TreeGrafter"/>
</dbReference>
<dbReference type="PIRSF" id="PIRSF001191">
    <property type="entry name" value="Peptidase_M10A_matrix"/>
    <property type="match status" value="1"/>
</dbReference>
<gene>
    <name evidence="18" type="ORF">HOLleu_18246</name>
</gene>
<dbReference type="PROSITE" id="PS51642">
    <property type="entry name" value="HEMOPEXIN_2"/>
    <property type="match status" value="2"/>
</dbReference>
<feature type="short sequence motif" description="Cysteine switch" evidence="14">
    <location>
        <begin position="103"/>
        <end position="125"/>
    </location>
</feature>
<dbReference type="Pfam" id="PF00413">
    <property type="entry name" value="Peptidase_M10"/>
    <property type="match status" value="1"/>
</dbReference>
<evidence type="ECO:0000313" key="18">
    <source>
        <dbReference type="EMBL" id="KAJ8037435.1"/>
    </source>
</evidence>
<feature type="domain" description="Peptidase metallopeptidase" evidence="17">
    <location>
        <begin position="133"/>
        <end position="303"/>
    </location>
</feature>
<evidence type="ECO:0000256" key="8">
    <source>
        <dbReference type="ARBA" id="ARBA00023049"/>
    </source>
</evidence>
<feature type="binding site" evidence="12">
    <location>
        <position position="277"/>
    </location>
    <ligand>
        <name>Zn(2+)</name>
        <dbReference type="ChEBI" id="CHEBI:29105"/>
        <label>2</label>
        <note>catalytic</note>
    </ligand>
</feature>
<dbReference type="GO" id="GO:0008270">
    <property type="term" value="F:zinc ion binding"/>
    <property type="evidence" value="ECO:0007669"/>
    <property type="project" value="InterPro"/>
</dbReference>
<feature type="binding site" evidence="12">
    <location>
        <position position="240"/>
    </location>
    <ligand>
        <name>Ca(2+)</name>
        <dbReference type="ChEBI" id="CHEBI:29108"/>
        <label>3</label>
    </ligand>
</feature>
<comment type="cofactor">
    <cofactor evidence="12">
        <name>Ca(2+)</name>
        <dbReference type="ChEBI" id="CHEBI:29108"/>
    </cofactor>
    <text evidence="12">Can bind about 5 Ca(2+) ions per subunit.</text>
</comment>
<feature type="binding site" evidence="12">
    <location>
        <position position="374"/>
    </location>
    <ligand>
        <name>Ca(2+)</name>
        <dbReference type="ChEBI" id="CHEBI:29108"/>
        <label>5</label>
    </ligand>
</feature>
<feature type="binding site" evidence="12">
    <location>
        <position position="211"/>
    </location>
    <ligand>
        <name>Ca(2+)</name>
        <dbReference type="ChEBI" id="CHEBI:29108"/>
        <label>3</label>
    </ligand>
</feature>
<name>A0A9Q1C2W3_HOLLE</name>
<dbReference type="GO" id="GO:0005615">
    <property type="term" value="C:extracellular space"/>
    <property type="evidence" value="ECO:0007669"/>
    <property type="project" value="TreeGrafter"/>
</dbReference>
<dbReference type="SUPFAM" id="SSF47090">
    <property type="entry name" value="PGBD-like"/>
    <property type="match status" value="1"/>
</dbReference>
<feature type="chain" id="PRO_5040463498" evidence="16">
    <location>
        <begin position="20"/>
        <end position="510"/>
    </location>
</feature>
<feature type="binding site" evidence="12">
    <location>
        <position position="240"/>
    </location>
    <ligand>
        <name>Ca(2+)</name>
        <dbReference type="ChEBI" id="CHEBI:29108"/>
        <label>1</label>
    </ligand>
</feature>
<keyword evidence="6" id="KW-0378">Hydrolase</keyword>
<dbReference type="InterPro" id="IPR024079">
    <property type="entry name" value="MetalloPept_cat_dom_sf"/>
</dbReference>
<feature type="binding site" description="in inhibited form" evidence="12">
    <location>
        <position position="105"/>
    </location>
    <ligand>
        <name>Zn(2+)</name>
        <dbReference type="ChEBI" id="CHEBI:29105"/>
        <label>2</label>
        <note>catalytic</note>
    </ligand>
</feature>
<evidence type="ECO:0000256" key="2">
    <source>
        <dbReference type="ARBA" id="ARBA00022670"/>
    </source>
</evidence>
<evidence type="ECO:0000256" key="12">
    <source>
        <dbReference type="PIRSR" id="PIRSR621190-2"/>
    </source>
</evidence>
<dbReference type="SUPFAM" id="SSF55486">
    <property type="entry name" value="Metalloproteases ('zincins'), catalytic domain"/>
    <property type="match status" value="1"/>
</dbReference>
<feature type="binding site" evidence="12">
    <location>
        <position position="219"/>
    </location>
    <ligand>
        <name>Zn(2+)</name>
        <dbReference type="ChEBI" id="CHEBI:29105"/>
        <label>1</label>
    </ligand>
</feature>
<feature type="active site" evidence="10">
    <location>
        <position position="260"/>
    </location>
</feature>
<feature type="binding site" evidence="11">
    <location>
        <position position="263"/>
    </location>
    <ligand>
        <name>Zn(2+)</name>
        <dbReference type="ChEBI" id="CHEBI:29105"/>
        <label>2</label>
        <note>catalytic</note>
    </ligand>
</feature>
<evidence type="ECO:0000256" key="15">
    <source>
        <dbReference type="PROSITE-ProRule" id="PRU01011"/>
    </source>
</evidence>
<evidence type="ECO:0000313" key="19">
    <source>
        <dbReference type="Proteomes" id="UP001152320"/>
    </source>
</evidence>
<feature type="binding site" evidence="11">
    <location>
        <position position="259"/>
    </location>
    <ligand>
        <name>Zn(2+)</name>
        <dbReference type="ChEBI" id="CHEBI:29105"/>
        <label>2</label>
        <note>catalytic</note>
    </ligand>
</feature>
<feature type="binding site" evidence="12">
    <location>
        <position position="206"/>
    </location>
    <ligand>
        <name>Zn(2+)</name>
        <dbReference type="ChEBI" id="CHEBI:29105"/>
        <label>1</label>
    </ligand>
</feature>
<dbReference type="InterPro" id="IPR006026">
    <property type="entry name" value="Peptidase_Metallo"/>
</dbReference>
<dbReference type="InterPro" id="IPR036365">
    <property type="entry name" value="PGBD-like_sf"/>
</dbReference>
<dbReference type="InterPro" id="IPR021190">
    <property type="entry name" value="Pept_M10A"/>
</dbReference>
<feature type="signal peptide" evidence="16">
    <location>
        <begin position="1"/>
        <end position="19"/>
    </location>
</feature>
<dbReference type="OrthoDB" id="406838at2759"/>
<dbReference type="Proteomes" id="UP001152320">
    <property type="component" value="Chromosome 8"/>
</dbReference>
<keyword evidence="2" id="KW-0645">Protease</keyword>
<dbReference type="InterPro" id="IPR036375">
    <property type="entry name" value="Hemopexin-like_dom_sf"/>
</dbReference>
<dbReference type="InterPro" id="IPR033739">
    <property type="entry name" value="M10A_MMP"/>
</dbReference>
<dbReference type="GO" id="GO:0031012">
    <property type="term" value="C:extracellular matrix"/>
    <property type="evidence" value="ECO:0007669"/>
    <property type="project" value="InterPro"/>
</dbReference>
<feature type="repeat" description="Hemopexin" evidence="15">
    <location>
        <begin position="412"/>
        <end position="458"/>
    </location>
</feature>
<keyword evidence="12" id="KW-0106">Calcium</keyword>
<evidence type="ECO:0000256" key="13">
    <source>
        <dbReference type="PIRSR" id="PIRSR621190-4"/>
    </source>
</evidence>
<evidence type="ECO:0000256" key="3">
    <source>
        <dbReference type="ARBA" id="ARBA00022723"/>
    </source>
</evidence>
<keyword evidence="9" id="KW-0865">Zymogen</keyword>
<dbReference type="GO" id="GO:0004222">
    <property type="term" value="F:metalloendopeptidase activity"/>
    <property type="evidence" value="ECO:0007669"/>
    <property type="project" value="InterPro"/>
</dbReference>
<dbReference type="InterPro" id="IPR018487">
    <property type="entry name" value="Hemopexin-like_repeat"/>
</dbReference>
<feature type="binding site" evidence="12">
    <location>
        <position position="212"/>
    </location>
    <ligand>
        <name>Ca(2+)</name>
        <dbReference type="ChEBI" id="CHEBI:29108"/>
        <label>3</label>
    </ligand>
</feature>
<evidence type="ECO:0000256" key="11">
    <source>
        <dbReference type="PIRSR" id="PIRSR001191-2"/>
    </source>
</evidence>
<comment type="cofactor">
    <cofactor evidence="12">
        <name>Zn(2+)</name>
        <dbReference type="ChEBI" id="CHEBI:29105"/>
    </cofactor>
    <text evidence="12">Binds 2 Zn(2+) ions per subunit.</text>
</comment>
<comment type="similarity">
    <text evidence="1">Belongs to the peptidase M10A family.</text>
</comment>
<dbReference type="AlphaFoldDB" id="A0A9Q1C2W3"/>
<dbReference type="SMART" id="SM00235">
    <property type="entry name" value="ZnMc"/>
    <property type="match status" value="1"/>
</dbReference>
<keyword evidence="4 16" id="KW-0732">Signal</keyword>
<dbReference type="Gene3D" id="2.110.10.10">
    <property type="entry name" value="Hemopexin-like domain"/>
    <property type="match status" value="1"/>
</dbReference>
<dbReference type="PROSITE" id="PS00546">
    <property type="entry name" value="CYSTEINE_SWITCH"/>
    <property type="match status" value="1"/>
</dbReference>
<evidence type="ECO:0000259" key="17">
    <source>
        <dbReference type="SMART" id="SM00235"/>
    </source>
</evidence>
<evidence type="ECO:0000256" key="16">
    <source>
        <dbReference type="SAM" id="SignalP"/>
    </source>
</evidence>
<feature type="binding site" evidence="12">
    <location>
        <position position="201"/>
    </location>
    <ligand>
        <name>Zn(2+)</name>
        <dbReference type="ChEBI" id="CHEBI:29105"/>
        <label>1</label>
    </ligand>
</feature>
<dbReference type="InterPro" id="IPR021158">
    <property type="entry name" value="Pept_M10A_Zn_BS"/>
</dbReference>
<evidence type="ECO:0000256" key="1">
    <source>
        <dbReference type="ARBA" id="ARBA00010370"/>
    </source>
</evidence>
<protein>
    <submittedName>
        <fullName evidence="18">Matrix metalloproteinase-24</fullName>
    </submittedName>
</protein>
<evidence type="ECO:0000256" key="14">
    <source>
        <dbReference type="PIRSR" id="PIRSR621190-5"/>
    </source>
</evidence>
<dbReference type="PANTHER" id="PTHR10201">
    <property type="entry name" value="MATRIX METALLOPROTEINASE"/>
    <property type="match status" value="1"/>
</dbReference>
<feature type="binding site" evidence="12">
    <location>
        <position position="233"/>
    </location>
    <ligand>
        <name>Ca(2+)</name>
        <dbReference type="ChEBI" id="CHEBI:29108"/>
        <label>2</label>
    </ligand>
</feature>
<feature type="binding site" evidence="12">
    <location>
        <position position="418"/>
    </location>
    <ligand>
        <name>Ca(2+)</name>
        <dbReference type="ChEBI" id="CHEBI:29108"/>
        <label>5</label>
    </ligand>
</feature>
<reference evidence="18" key="1">
    <citation type="submission" date="2021-10" db="EMBL/GenBank/DDBJ databases">
        <title>Tropical sea cucumber genome reveals ecological adaptation and Cuvierian tubules defense mechanism.</title>
        <authorList>
            <person name="Chen T."/>
        </authorList>
    </citation>
    <scope>NUCLEOTIDE SEQUENCE</scope>
    <source>
        <strain evidence="18">Nanhai2018</strain>
        <tissue evidence="18">Muscle</tissue>
    </source>
</reference>
<dbReference type="Pfam" id="PF00045">
    <property type="entry name" value="Hemopexin"/>
    <property type="match status" value="3"/>
</dbReference>
<dbReference type="SMART" id="SM00120">
    <property type="entry name" value="HX"/>
    <property type="match status" value="3"/>
</dbReference>
<dbReference type="InterPro" id="IPR000585">
    <property type="entry name" value="Hemopexin-like_dom"/>
</dbReference>
<dbReference type="InterPro" id="IPR001818">
    <property type="entry name" value="Pept_M10_metallopeptidase"/>
</dbReference>
<dbReference type="Pfam" id="PF01471">
    <property type="entry name" value="PG_binding_1"/>
    <property type="match status" value="1"/>
</dbReference>
<dbReference type="InterPro" id="IPR002477">
    <property type="entry name" value="Peptidoglycan-bd-like"/>
</dbReference>
<keyword evidence="8" id="KW-0482">Metalloprotease</keyword>
<dbReference type="PRINTS" id="PR00138">
    <property type="entry name" value="MATRIXIN"/>
</dbReference>
<dbReference type="PANTHER" id="PTHR10201:SF294">
    <property type="entry name" value="MATRIX METALLOPROTEINASE 16"/>
    <property type="match status" value="1"/>
</dbReference>
<keyword evidence="3 11" id="KW-0479">Metal-binding</keyword>
<feature type="modified residue" description="Phosphotyrosine; by PKDCC" evidence="13">
    <location>
        <position position="402"/>
    </location>
</feature>
<keyword evidence="19" id="KW-1185">Reference proteome</keyword>
<evidence type="ECO:0000256" key="5">
    <source>
        <dbReference type="ARBA" id="ARBA00022737"/>
    </source>
</evidence>
<dbReference type="GO" id="GO:0030574">
    <property type="term" value="P:collagen catabolic process"/>
    <property type="evidence" value="ECO:0007669"/>
    <property type="project" value="TreeGrafter"/>
</dbReference>
<dbReference type="EMBL" id="JAIZAY010000008">
    <property type="protein sequence ID" value="KAJ8037435.1"/>
    <property type="molecule type" value="Genomic_DNA"/>
</dbReference>
<feature type="binding site" evidence="12">
    <location>
        <position position="238"/>
    </location>
    <ligand>
        <name>Ca(2+)</name>
        <dbReference type="ChEBI" id="CHEBI:29108"/>
        <label>1</label>
    </ligand>
</feature>
<keyword evidence="5" id="KW-0677">Repeat</keyword>
<dbReference type="CDD" id="cd04278">
    <property type="entry name" value="ZnMc_MMP"/>
    <property type="match status" value="1"/>
</dbReference>
<feature type="binding site" evidence="11">
    <location>
        <position position="269"/>
    </location>
    <ligand>
        <name>Zn(2+)</name>
        <dbReference type="ChEBI" id="CHEBI:29105"/>
        <label>2</label>
        <note>catalytic</note>
    </ligand>
</feature>
<feature type="binding site" evidence="12">
    <location>
        <position position="214"/>
    </location>
    <ligand>
        <name>Ca(2+)</name>
        <dbReference type="ChEBI" id="CHEBI:29108"/>
        <label>3</label>
    </ligand>
</feature>
<evidence type="ECO:0000256" key="10">
    <source>
        <dbReference type="PIRSR" id="PIRSR001191-1"/>
    </source>
</evidence>
<keyword evidence="7 11" id="KW-0862">Zinc</keyword>
<dbReference type="CDD" id="cd00094">
    <property type="entry name" value="HX"/>
    <property type="match status" value="1"/>
</dbReference>
<comment type="caution">
    <text evidence="18">The sequence shown here is derived from an EMBL/GenBank/DDBJ whole genome shotgun (WGS) entry which is preliminary data.</text>
</comment>
<evidence type="ECO:0000256" key="6">
    <source>
        <dbReference type="ARBA" id="ARBA00022801"/>
    </source>
</evidence>
<feature type="repeat" description="Hemopexin" evidence="15">
    <location>
        <begin position="459"/>
        <end position="506"/>
    </location>
</feature>
<sequence>MAQMYVSSLVILTVGLNLCGSSLQLVAAPRRDPLFDPDHFEDTLEEMTYLRNNGYITREQSLRILETQNGDELRKALVNMQEFFQLPPTGEVDNETRSVMVQPRCGFPDLEVGSQHPGNSTSNRVRRYNLIGQNFKWDSNRITYGILNYPSKGVITKKSLHFVIRKAFDLWSIYAPINFKELTGRDANNAIIRIGFLKGRHASDPDHPRFDGPSGDLAHAFSPRTGWGDTDGDIHFDDDETFTVKGRSAAYHLYQIAAHEIGHALGLLHSKDRRSVMWPMYRYWTENRLPVDDVRAIQSLYGARVQVKLPPRKTMFKRTYCGHSFPVVFSLQGFIYALRGYLFWRAKDNELLTNRDGNEISTQWYDLPINVKAAYERPDGTIIFFKGIKYWKYAGSYKIAGYPRYITDFGLRRPIDAALSFGSRTYFFQGKKVFKYIESSRKIAPGYPKLISKVFKGLPERVTNAFHYIDGHSYIFHEKKYYRINDRSKQVDWGYPRDFTVDFMGCRSTV</sequence>
<dbReference type="SUPFAM" id="SSF50923">
    <property type="entry name" value="Hemopexin-like domain"/>
    <property type="match status" value="1"/>
</dbReference>
<accession>A0A9Q1C2W3</accession>
<feature type="binding site" evidence="12">
    <location>
        <position position="235"/>
    </location>
    <ligand>
        <name>Zn(2+)</name>
        <dbReference type="ChEBI" id="CHEBI:29105"/>
        <label>1</label>
    </ligand>
</feature>
<dbReference type="GO" id="GO:0006508">
    <property type="term" value="P:proteolysis"/>
    <property type="evidence" value="ECO:0007669"/>
    <property type="project" value="UniProtKB-KW"/>
</dbReference>
<evidence type="ECO:0000256" key="7">
    <source>
        <dbReference type="ARBA" id="ARBA00022833"/>
    </source>
</evidence>
<organism evidence="18 19">
    <name type="scientific">Holothuria leucospilota</name>
    <name type="common">Black long sea cucumber</name>
    <name type="synonym">Mertensiothuria leucospilota</name>
    <dbReference type="NCBI Taxonomy" id="206669"/>
    <lineage>
        <taxon>Eukaryota</taxon>
        <taxon>Metazoa</taxon>
        <taxon>Echinodermata</taxon>
        <taxon>Eleutherozoa</taxon>
        <taxon>Echinozoa</taxon>
        <taxon>Holothuroidea</taxon>
        <taxon>Aspidochirotacea</taxon>
        <taxon>Aspidochirotida</taxon>
        <taxon>Holothuriidae</taxon>
        <taxon>Holothuria</taxon>
    </lineage>
</organism>
<evidence type="ECO:0000256" key="9">
    <source>
        <dbReference type="ARBA" id="ARBA00023145"/>
    </source>
</evidence>
<feature type="binding site" evidence="12">
    <location>
        <position position="237"/>
    </location>
    <ligand>
        <name>Ca(2+)</name>
        <dbReference type="ChEBI" id="CHEBI:29108"/>
        <label>3</label>
    </ligand>
</feature>
<feature type="binding site" evidence="12">
    <location>
        <position position="228"/>
    </location>
    <ligand>
        <name>Ca(2+)</name>
        <dbReference type="ChEBI" id="CHEBI:29108"/>
        <label>2</label>
    </ligand>
</feature>
<dbReference type="Gene3D" id="3.40.390.10">
    <property type="entry name" value="Collagenase (Catalytic Domain)"/>
    <property type="match status" value="1"/>
</dbReference>
<proteinExistence type="inferred from homology"/>